<gene>
    <name evidence="2" type="ORF">V6M85_03325</name>
</gene>
<dbReference type="NCBIfam" id="TIGR01439">
    <property type="entry name" value="lp_hng_hel_AbrB"/>
    <property type="match status" value="1"/>
</dbReference>
<protein>
    <submittedName>
        <fullName evidence="2">AbrB/MazE/SpoVT family DNA-binding domain-containing protein</fullName>
    </submittedName>
</protein>
<evidence type="ECO:0000313" key="2">
    <source>
        <dbReference type="EMBL" id="WWQ61126.1"/>
    </source>
</evidence>
<dbReference type="PANTHER" id="PTHR34860:SF6">
    <property type="entry name" value="REPRESSOR-LIKE PROTEIN SSO7C3"/>
    <property type="match status" value="1"/>
</dbReference>
<name>A0AAX4L1W1_9CREN</name>
<dbReference type="InterPro" id="IPR052975">
    <property type="entry name" value="Repressor-like_regulatory"/>
</dbReference>
<organism evidence="2 3">
    <name type="scientific">Sulfolobus tengchongensis</name>
    <dbReference type="NCBI Taxonomy" id="207809"/>
    <lineage>
        <taxon>Archaea</taxon>
        <taxon>Thermoproteota</taxon>
        <taxon>Thermoprotei</taxon>
        <taxon>Sulfolobales</taxon>
        <taxon>Sulfolobaceae</taxon>
        <taxon>Sulfolobus</taxon>
    </lineage>
</organism>
<keyword evidence="2" id="KW-0238">DNA-binding</keyword>
<dbReference type="GO" id="GO:0003677">
    <property type="term" value="F:DNA binding"/>
    <property type="evidence" value="ECO:0007669"/>
    <property type="project" value="UniProtKB-KW"/>
</dbReference>
<dbReference type="Gene3D" id="2.10.260.10">
    <property type="match status" value="1"/>
</dbReference>
<dbReference type="PROSITE" id="PS51740">
    <property type="entry name" value="SPOVT_ABRB"/>
    <property type="match status" value="1"/>
</dbReference>
<dbReference type="RefSeq" id="WP_338602962.1">
    <property type="nucleotide sequence ID" value="NZ_CP146016.1"/>
</dbReference>
<dbReference type="Proteomes" id="UP001432202">
    <property type="component" value="Chromosome"/>
</dbReference>
<keyword evidence="3" id="KW-1185">Reference proteome</keyword>
<dbReference type="AlphaFoldDB" id="A0AAX4L1W1"/>
<dbReference type="GeneID" id="89335767"/>
<dbReference type="SUPFAM" id="SSF89447">
    <property type="entry name" value="AbrB/MazE/MraZ-like"/>
    <property type="match status" value="1"/>
</dbReference>
<proteinExistence type="predicted"/>
<reference evidence="2 3" key="1">
    <citation type="submission" date="2024-02" db="EMBL/GenBank/DDBJ databases">
        <title>STSV induces naive adaptation in Sulfolobus.</title>
        <authorList>
            <person name="Xiang X."/>
            <person name="Song M."/>
        </authorList>
    </citation>
    <scope>NUCLEOTIDE SEQUENCE [LARGE SCALE GENOMIC DNA]</scope>
    <source>
        <strain evidence="2 3">RT2</strain>
    </source>
</reference>
<dbReference type="InterPro" id="IPR007159">
    <property type="entry name" value="SpoVT-AbrB_dom"/>
</dbReference>
<evidence type="ECO:0000313" key="3">
    <source>
        <dbReference type="Proteomes" id="UP001432202"/>
    </source>
</evidence>
<evidence type="ECO:0000259" key="1">
    <source>
        <dbReference type="PROSITE" id="PS51740"/>
    </source>
</evidence>
<dbReference type="EMBL" id="CP146016">
    <property type="protein sequence ID" value="WWQ61126.1"/>
    <property type="molecule type" value="Genomic_DNA"/>
</dbReference>
<dbReference type="SMART" id="SM00966">
    <property type="entry name" value="SpoVT_AbrB"/>
    <property type="match status" value="1"/>
</dbReference>
<sequence>MERVKVTRNYQVTIPASIREKINLKEGDVLEVYLNGEEIVFRKVKTTRPRITLNEKITVEKIEKYIEEGLSESGD</sequence>
<dbReference type="PANTHER" id="PTHR34860">
    <property type="entry name" value="REPRESSOR-LIKE PROTEIN SSO7C3"/>
    <property type="match status" value="1"/>
</dbReference>
<dbReference type="Pfam" id="PF04014">
    <property type="entry name" value="MazE_antitoxin"/>
    <property type="match status" value="1"/>
</dbReference>
<feature type="domain" description="SpoVT-AbrB" evidence="1">
    <location>
        <begin position="1"/>
        <end position="46"/>
    </location>
</feature>
<dbReference type="InterPro" id="IPR037914">
    <property type="entry name" value="SpoVT-AbrB_sf"/>
</dbReference>
<accession>A0AAX4L1W1</accession>